<protein>
    <submittedName>
        <fullName evidence="17">Uncharacterized protein</fullName>
    </submittedName>
</protein>
<reference evidence="18" key="1">
    <citation type="submission" date="2016-11" db="EMBL/GenBank/DDBJ databases">
        <title>Actinomyces gypaetusis sp. nov. isolated from Gypaetus barbatus in Qinghai Tibet Plateau China.</title>
        <authorList>
            <person name="Meng X."/>
        </authorList>
    </citation>
    <scope>NUCLEOTIDE SEQUENCE [LARGE SCALE GENOMIC DNA]</scope>
    <source>
        <strain evidence="18">DSM 15383</strain>
    </source>
</reference>
<dbReference type="InterPro" id="IPR036950">
    <property type="entry name" value="PBP_transglycosylase"/>
</dbReference>
<dbReference type="InterPro" id="IPR012338">
    <property type="entry name" value="Beta-lactam/transpept-like"/>
</dbReference>
<dbReference type="PANTHER" id="PTHR32282">
    <property type="entry name" value="BINDING PROTEIN TRANSPEPTIDASE, PUTATIVE-RELATED"/>
    <property type="match status" value="1"/>
</dbReference>
<keyword evidence="10" id="KW-0511">Multifunctional enzyme</keyword>
<comment type="catalytic activity">
    <reaction evidence="13">
        <text>[GlcNAc-(1-&gt;4)-Mur2Ac(oyl-L-Ala-gamma-D-Glu-L-Lys-D-Ala-D-Ala)](n)-di-trans,octa-cis-undecaprenyl diphosphate + beta-D-GlcNAc-(1-&gt;4)-Mur2Ac(oyl-L-Ala-gamma-D-Glu-L-Lys-D-Ala-D-Ala)-di-trans,octa-cis-undecaprenyl diphosphate = [GlcNAc-(1-&gt;4)-Mur2Ac(oyl-L-Ala-gamma-D-Glu-L-Lys-D-Ala-D-Ala)](n+1)-di-trans,octa-cis-undecaprenyl diphosphate + di-trans,octa-cis-undecaprenyl diphosphate + H(+)</text>
        <dbReference type="Rhea" id="RHEA:23708"/>
        <dbReference type="Rhea" id="RHEA-COMP:9602"/>
        <dbReference type="Rhea" id="RHEA-COMP:9603"/>
        <dbReference type="ChEBI" id="CHEBI:15378"/>
        <dbReference type="ChEBI" id="CHEBI:58405"/>
        <dbReference type="ChEBI" id="CHEBI:60033"/>
        <dbReference type="ChEBI" id="CHEBI:78435"/>
        <dbReference type="EC" id="2.4.99.28"/>
    </reaction>
</comment>
<evidence type="ECO:0000256" key="13">
    <source>
        <dbReference type="ARBA" id="ARBA00049902"/>
    </source>
</evidence>
<dbReference type="Pfam" id="PF00905">
    <property type="entry name" value="Transpeptidase"/>
    <property type="match status" value="1"/>
</dbReference>
<feature type="region of interest" description="Disordered" evidence="14">
    <location>
        <begin position="690"/>
        <end position="718"/>
    </location>
</feature>
<feature type="domain" description="Glycosyl transferase family 51" evidence="16">
    <location>
        <begin position="76"/>
        <end position="261"/>
    </location>
</feature>
<comment type="caution">
    <text evidence="17">The sequence shown here is derived from an EMBL/GenBank/DDBJ whole genome shotgun (WGS) entry which is preliminary data.</text>
</comment>
<keyword evidence="11" id="KW-0961">Cell wall biogenesis/degradation</keyword>
<keyword evidence="18" id="KW-1185">Reference proteome</keyword>
<feature type="domain" description="Penicillin-binding protein transpeptidase" evidence="15">
    <location>
        <begin position="532"/>
        <end position="639"/>
    </location>
</feature>
<evidence type="ECO:0000256" key="2">
    <source>
        <dbReference type="ARBA" id="ARBA00007739"/>
    </source>
</evidence>
<evidence type="ECO:0000256" key="12">
    <source>
        <dbReference type="ARBA" id="ARBA00034000"/>
    </source>
</evidence>
<evidence type="ECO:0000256" key="4">
    <source>
        <dbReference type="ARBA" id="ARBA00022670"/>
    </source>
</evidence>
<evidence type="ECO:0000256" key="10">
    <source>
        <dbReference type="ARBA" id="ARBA00023268"/>
    </source>
</evidence>
<proteinExistence type="inferred from homology"/>
<evidence type="ECO:0000256" key="1">
    <source>
        <dbReference type="ARBA" id="ARBA00007090"/>
    </source>
</evidence>
<accession>A0A1Q5PT53</accession>
<evidence type="ECO:0000256" key="6">
    <source>
        <dbReference type="ARBA" id="ARBA00022679"/>
    </source>
</evidence>
<evidence type="ECO:0000259" key="16">
    <source>
        <dbReference type="Pfam" id="PF00912"/>
    </source>
</evidence>
<dbReference type="InterPro" id="IPR001264">
    <property type="entry name" value="Glyco_trans_51"/>
</dbReference>
<evidence type="ECO:0000259" key="15">
    <source>
        <dbReference type="Pfam" id="PF00905"/>
    </source>
</evidence>
<keyword evidence="8" id="KW-0133">Cell shape</keyword>
<dbReference type="RefSeq" id="WP_075360869.1">
    <property type="nucleotide sequence ID" value="NZ_MPDM01000001.1"/>
</dbReference>
<keyword evidence="7" id="KW-0378">Hydrolase</keyword>
<keyword evidence="5" id="KW-0328">Glycosyltransferase</keyword>
<dbReference type="InterPro" id="IPR001460">
    <property type="entry name" value="PCN-bd_Tpept"/>
</dbReference>
<dbReference type="GO" id="GO:0030288">
    <property type="term" value="C:outer membrane-bounded periplasmic space"/>
    <property type="evidence" value="ECO:0007669"/>
    <property type="project" value="TreeGrafter"/>
</dbReference>
<dbReference type="GO" id="GO:0008955">
    <property type="term" value="F:peptidoglycan glycosyltransferase activity"/>
    <property type="evidence" value="ECO:0007669"/>
    <property type="project" value="UniProtKB-EC"/>
</dbReference>
<dbReference type="GO" id="GO:0009252">
    <property type="term" value="P:peptidoglycan biosynthetic process"/>
    <property type="evidence" value="ECO:0007669"/>
    <property type="project" value="UniProtKB-KW"/>
</dbReference>
<dbReference type="Proteomes" id="UP000186465">
    <property type="component" value="Unassembled WGS sequence"/>
</dbReference>
<name>A0A1Q5PT53_9ACTO</name>
<keyword evidence="6" id="KW-0808">Transferase</keyword>
<dbReference type="Gene3D" id="3.40.710.10">
    <property type="entry name" value="DD-peptidase/beta-lactamase superfamily"/>
    <property type="match status" value="1"/>
</dbReference>
<dbReference type="Gene3D" id="1.10.3810.10">
    <property type="entry name" value="Biosynthetic peptidoglycan transglycosylase-like"/>
    <property type="match status" value="1"/>
</dbReference>
<dbReference type="PANTHER" id="PTHR32282:SF33">
    <property type="entry name" value="PEPTIDOGLYCAN GLYCOSYLTRANSFERASE"/>
    <property type="match status" value="1"/>
</dbReference>
<gene>
    <name evidence="17" type="ORF">BM477_01385</name>
</gene>
<sequence>MSRQTGTNSPTSMAGYLFAFILLSLLLGLVGAGLLLPATAAFGSVAKAGLNTFDELPDEFTITEPSEQSVILAADGSLLARFYAEDRIIVAEDQISEAMKKAIVATEDRRFFQHHGVDGQGVLRAFVSTVLSNDRQGASTLTQQLVKNTLIEAGIQQGDQSAIASAKVPTLGRKVREMNYALALEQRWSKDQILTRYLNIAPFGPNIYGVESASLRYFSVHAKDLNFAQAALLAGITKSPVAYDPLKKPENAKNRRDTVASLLLSEGYIDQKQHDEIVATPIEELLKPSTRAAGCATAGNAAYYCEYVMAELLQNESLGKTKGARRSALMRGGLTIKTSLDPRMQNLAHQAVIDHVPIGDPSNIKMALSSVEPGTGWIRAMAQNTNYGVPTEKDKTRDFVSYNADTAHRGGEGQQTGSSFKPMTLGAWFTDQHSGYEVVGGRTSYGPKDFSASCPEGHPLSTQWKVRNSAGMSPAPRDVIGSTQRSLNTSYADMASKIKDLCKIRDFAIRAGAVDGNGRIDSFSPSSILGTGSVPPLHMANAYATFAAHGKRCQPSAIVQILDRNGDIIDSPQPKCEQTIDPKVADQVTLVLEQTNRFYQGQGFAGLGRPAASKTGTTQNHWNGWLVGYTPQLSTAVWMGHSTGLIPMERVTINGRYWRRVYGSDISGRAWTQYMRGAMEGVPVQGFNSVSIGQRPKAPEAEESEATHGPVAPTAPIE</sequence>
<comment type="similarity">
    <text evidence="1">In the C-terminal section; belongs to the transpeptidase family.</text>
</comment>
<keyword evidence="3" id="KW-0121">Carboxypeptidase</keyword>
<comment type="catalytic activity">
    <reaction evidence="12">
        <text>Preferential cleavage: (Ac)2-L-Lys-D-Ala-|-D-Ala. Also transpeptidation of peptidyl-alanyl moieties that are N-acyl substituents of D-alanine.</text>
        <dbReference type="EC" id="3.4.16.4"/>
    </reaction>
</comment>
<evidence type="ECO:0000313" key="17">
    <source>
        <dbReference type="EMBL" id="OKL50632.1"/>
    </source>
</evidence>
<evidence type="ECO:0000256" key="3">
    <source>
        <dbReference type="ARBA" id="ARBA00022645"/>
    </source>
</evidence>
<dbReference type="SUPFAM" id="SSF53955">
    <property type="entry name" value="Lysozyme-like"/>
    <property type="match status" value="1"/>
</dbReference>
<evidence type="ECO:0000256" key="7">
    <source>
        <dbReference type="ARBA" id="ARBA00022801"/>
    </source>
</evidence>
<evidence type="ECO:0000256" key="14">
    <source>
        <dbReference type="SAM" id="MobiDB-lite"/>
    </source>
</evidence>
<comment type="similarity">
    <text evidence="2">In the N-terminal section; belongs to the glycosyltransferase 51 family.</text>
</comment>
<keyword evidence="4" id="KW-0645">Protease</keyword>
<dbReference type="GO" id="GO:0006508">
    <property type="term" value="P:proteolysis"/>
    <property type="evidence" value="ECO:0007669"/>
    <property type="project" value="UniProtKB-KW"/>
</dbReference>
<dbReference type="Pfam" id="PF00912">
    <property type="entry name" value="Transgly"/>
    <property type="match status" value="1"/>
</dbReference>
<dbReference type="STRING" id="156892.BM477_01385"/>
<dbReference type="GO" id="GO:0008658">
    <property type="term" value="F:penicillin binding"/>
    <property type="evidence" value="ECO:0007669"/>
    <property type="project" value="InterPro"/>
</dbReference>
<dbReference type="GO" id="GO:0071555">
    <property type="term" value="P:cell wall organization"/>
    <property type="evidence" value="ECO:0007669"/>
    <property type="project" value="UniProtKB-KW"/>
</dbReference>
<evidence type="ECO:0000313" key="18">
    <source>
        <dbReference type="Proteomes" id="UP000186465"/>
    </source>
</evidence>
<dbReference type="GO" id="GO:0009002">
    <property type="term" value="F:serine-type D-Ala-D-Ala carboxypeptidase activity"/>
    <property type="evidence" value="ECO:0007669"/>
    <property type="project" value="UniProtKB-EC"/>
</dbReference>
<dbReference type="GO" id="GO:0008360">
    <property type="term" value="P:regulation of cell shape"/>
    <property type="evidence" value="ECO:0007669"/>
    <property type="project" value="UniProtKB-KW"/>
</dbReference>
<dbReference type="AlphaFoldDB" id="A0A1Q5PT53"/>
<evidence type="ECO:0000256" key="9">
    <source>
        <dbReference type="ARBA" id="ARBA00022984"/>
    </source>
</evidence>
<organism evidence="17 18">
    <name type="scientific">Boudabousia marimammalium</name>
    <dbReference type="NCBI Taxonomy" id="156892"/>
    <lineage>
        <taxon>Bacteria</taxon>
        <taxon>Bacillati</taxon>
        <taxon>Actinomycetota</taxon>
        <taxon>Actinomycetes</taxon>
        <taxon>Actinomycetales</taxon>
        <taxon>Actinomycetaceae</taxon>
        <taxon>Boudabousia</taxon>
    </lineage>
</organism>
<evidence type="ECO:0000256" key="11">
    <source>
        <dbReference type="ARBA" id="ARBA00023316"/>
    </source>
</evidence>
<dbReference type="InterPro" id="IPR050396">
    <property type="entry name" value="Glycosyltr_51/Transpeptidase"/>
</dbReference>
<dbReference type="SUPFAM" id="SSF56601">
    <property type="entry name" value="beta-lactamase/transpeptidase-like"/>
    <property type="match status" value="1"/>
</dbReference>
<keyword evidence="9" id="KW-0573">Peptidoglycan synthesis</keyword>
<dbReference type="OrthoDB" id="9766909at2"/>
<dbReference type="EMBL" id="MPDM01000001">
    <property type="protein sequence ID" value="OKL50632.1"/>
    <property type="molecule type" value="Genomic_DNA"/>
</dbReference>
<dbReference type="InterPro" id="IPR023346">
    <property type="entry name" value="Lysozyme-like_dom_sf"/>
</dbReference>
<evidence type="ECO:0000256" key="8">
    <source>
        <dbReference type="ARBA" id="ARBA00022960"/>
    </source>
</evidence>
<evidence type="ECO:0000256" key="5">
    <source>
        <dbReference type="ARBA" id="ARBA00022676"/>
    </source>
</evidence>
<dbReference type="FunFam" id="1.10.3810.10:FF:000001">
    <property type="entry name" value="Penicillin-binding protein 1A"/>
    <property type="match status" value="1"/>
</dbReference>